<gene>
    <name evidence="2" type="ORF">IMCC3088_60</name>
</gene>
<evidence type="ECO:0000313" key="2">
    <source>
        <dbReference type="EMBL" id="EGG28490.1"/>
    </source>
</evidence>
<dbReference type="Gene3D" id="2.40.70.10">
    <property type="entry name" value="Acid Proteases"/>
    <property type="match status" value="1"/>
</dbReference>
<dbReference type="OrthoDB" id="9782977at2"/>
<name>F3L5C9_9GAMM</name>
<evidence type="ECO:0000313" key="3">
    <source>
        <dbReference type="Proteomes" id="UP000005615"/>
    </source>
</evidence>
<keyword evidence="3" id="KW-1185">Reference proteome</keyword>
<dbReference type="RefSeq" id="WP_009577056.1">
    <property type="nucleotide sequence ID" value="NZ_AEIG01000103.1"/>
</dbReference>
<organism evidence="2 3">
    <name type="scientific">Aequoribacter fuscus</name>
    <dbReference type="NCBI Taxonomy" id="2518989"/>
    <lineage>
        <taxon>Bacteria</taxon>
        <taxon>Pseudomonadati</taxon>
        <taxon>Pseudomonadota</taxon>
        <taxon>Gammaproteobacteria</taxon>
        <taxon>Cellvibrionales</taxon>
        <taxon>Halieaceae</taxon>
        <taxon>Aequoribacter</taxon>
    </lineage>
</organism>
<reference evidence="2 3" key="1">
    <citation type="journal article" date="2011" name="J. Bacteriol.">
        <title>Genome sequence of strain IMCC3088, a proteorhodopsin-containing marine bacterium belonging to the OM60/NOR5 clade.</title>
        <authorList>
            <person name="Jang Y."/>
            <person name="Oh H.M."/>
            <person name="Kang I."/>
            <person name="Lee K."/>
            <person name="Yang S.J."/>
            <person name="Cho J.C."/>
        </authorList>
    </citation>
    <scope>NUCLEOTIDE SEQUENCE [LARGE SCALE GENOMIC DNA]</scope>
    <source>
        <strain evidence="2 3">IMCC3088</strain>
    </source>
</reference>
<dbReference type="AlphaFoldDB" id="F3L5C9"/>
<protein>
    <recommendedName>
        <fullName evidence="1">Retropepsin-like aspartic endopeptidase domain-containing protein</fullName>
    </recommendedName>
</protein>
<dbReference type="InterPro" id="IPR021109">
    <property type="entry name" value="Peptidase_aspartic_dom_sf"/>
</dbReference>
<accession>F3L5C9</accession>
<dbReference type="PANTHER" id="PTHR38037">
    <property type="entry name" value="ZN_PROTEASE DOMAIN-CONTAINING PROTEIN"/>
    <property type="match status" value="1"/>
</dbReference>
<evidence type="ECO:0000259" key="1">
    <source>
        <dbReference type="Pfam" id="PF05618"/>
    </source>
</evidence>
<dbReference type="eggNOG" id="COG4067">
    <property type="taxonomic scope" value="Bacteria"/>
</dbReference>
<dbReference type="EMBL" id="AEIG01000103">
    <property type="protein sequence ID" value="EGG28490.1"/>
    <property type="molecule type" value="Genomic_DNA"/>
</dbReference>
<dbReference type="PANTHER" id="PTHR38037:SF1">
    <property type="entry name" value="ATP-DEPENDENT ZINC PROTEASE DOMAIN-CONTAINING PROTEIN-RELATED"/>
    <property type="match status" value="1"/>
</dbReference>
<dbReference type="InterPro" id="IPR008503">
    <property type="entry name" value="Asp_endopeptidase"/>
</dbReference>
<dbReference type="Proteomes" id="UP000005615">
    <property type="component" value="Unassembled WGS sequence"/>
</dbReference>
<sequence length="144" mass="16372">MPKAIQVGWREWLALPELGIEHIKAKVDTGARTSALHTFYIEPFERNGEPWVRFGVHPIQNDPSTEVHCTAPVKDQRTVKDSGGHAEERFVIDTDITLGNQTFSAELTLTNRERMRFRMLLGRTALKGRAVVVPGESYLTWQDE</sequence>
<proteinExistence type="predicted"/>
<feature type="domain" description="Retropepsin-like aspartic endopeptidase" evidence="1">
    <location>
        <begin position="7"/>
        <end position="139"/>
    </location>
</feature>
<comment type="caution">
    <text evidence="2">The sequence shown here is derived from an EMBL/GenBank/DDBJ whole genome shotgun (WGS) entry which is preliminary data.</text>
</comment>
<dbReference type="SUPFAM" id="SSF50630">
    <property type="entry name" value="Acid proteases"/>
    <property type="match status" value="1"/>
</dbReference>
<dbReference type="STRING" id="2518989.IMCC3088_60"/>
<dbReference type="Pfam" id="PF05618">
    <property type="entry name" value="Zn_protease"/>
    <property type="match status" value="1"/>
</dbReference>